<keyword evidence="12" id="KW-1185">Reference proteome</keyword>
<evidence type="ECO:0000256" key="8">
    <source>
        <dbReference type="SAM" id="Coils"/>
    </source>
</evidence>
<sequence>MTRGAGGKAALALALACGVAWPGAASALTLRETLDAAYGNNPQLNGQRAALRATDAQYGIVRAQGLPSLGVQGSLSQNARNYSQLNGYNRIVSVGAQLSVPVWQGGRVRNALNAADARVAGGQQGLRATEGDVFVQAVTAYMDVLRDRAIVKLNLNNVRVLQTNLDATRDRFQVGDLTRTDVAQSEARLEGARSQLSAAQAQLTTSEENFRAVIGQSAGTLDSPPDLPMLPAGADQAEATALRENPNIAAAAAAVKAARYDVGAARATRLPIVSATASENYYNYAGAASGLVPRRGDYGVVGVTATIPLYQGGGPSAQVRQSQAFESQALEQQIATERQVVANVHAAFSNYQALLATERSSREQVRANALALEGLRAEQSVGLRQVLDVLNGEQELLSSNVTLVSAQHDAYIAGFQLLNAMGLVNYKRLGLNGGPLYDPNVHYESVRHTISDFKEEPTPAALSKPIYGPAVPEQNSPVTPPGN</sequence>
<comment type="similarity">
    <text evidence="2">Belongs to the outer membrane factor (OMF) (TC 1.B.17) family.</text>
</comment>
<keyword evidence="7" id="KW-0998">Cell outer membrane</keyword>
<evidence type="ECO:0000256" key="1">
    <source>
        <dbReference type="ARBA" id="ARBA00004442"/>
    </source>
</evidence>
<evidence type="ECO:0000313" key="11">
    <source>
        <dbReference type="EMBL" id="USI72687.1"/>
    </source>
</evidence>
<dbReference type="InterPro" id="IPR003423">
    <property type="entry name" value="OMP_efflux"/>
</dbReference>
<feature type="coiled-coil region" evidence="8">
    <location>
        <begin position="182"/>
        <end position="209"/>
    </location>
</feature>
<dbReference type="InterPro" id="IPR010130">
    <property type="entry name" value="T1SS_OMP_TolC"/>
</dbReference>
<dbReference type="RefSeq" id="WP_252166493.1">
    <property type="nucleotide sequence ID" value="NZ_CP084930.1"/>
</dbReference>
<keyword evidence="4" id="KW-1134">Transmembrane beta strand</keyword>
<dbReference type="PANTHER" id="PTHR30026">
    <property type="entry name" value="OUTER MEMBRANE PROTEIN TOLC"/>
    <property type="match status" value="1"/>
</dbReference>
<protein>
    <submittedName>
        <fullName evidence="11">TolC family outer membrane protein</fullName>
    </submittedName>
</protein>
<dbReference type="EMBL" id="CP084930">
    <property type="protein sequence ID" value="USI72687.1"/>
    <property type="molecule type" value="Genomic_DNA"/>
</dbReference>
<evidence type="ECO:0000256" key="6">
    <source>
        <dbReference type="ARBA" id="ARBA00023136"/>
    </source>
</evidence>
<dbReference type="Proteomes" id="UP001056937">
    <property type="component" value="Chromosome 1"/>
</dbReference>
<feature type="chain" id="PRO_5046093364" evidence="10">
    <location>
        <begin position="28"/>
        <end position="483"/>
    </location>
</feature>
<evidence type="ECO:0000256" key="9">
    <source>
        <dbReference type="SAM" id="MobiDB-lite"/>
    </source>
</evidence>
<accession>A0ABY4X703</accession>
<evidence type="ECO:0000256" key="7">
    <source>
        <dbReference type="ARBA" id="ARBA00023237"/>
    </source>
</evidence>
<evidence type="ECO:0000256" key="2">
    <source>
        <dbReference type="ARBA" id="ARBA00007613"/>
    </source>
</evidence>
<dbReference type="SUPFAM" id="SSF56954">
    <property type="entry name" value="Outer membrane efflux proteins (OEP)"/>
    <property type="match status" value="1"/>
</dbReference>
<reference evidence="11" key="1">
    <citation type="journal article" date="2022" name="Toxins">
        <title>Genomic Analysis of Sphingopyxis sp. USTB-05 for Biodegrading Cyanobacterial Hepatotoxins.</title>
        <authorList>
            <person name="Liu C."/>
            <person name="Xu Q."/>
            <person name="Zhao Z."/>
            <person name="Zhang H."/>
            <person name="Liu X."/>
            <person name="Yin C."/>
            <person name="Liu Y."/>
            <person name="Yan H."/>
        </authorList>
    </citation>
    <scope>NUCLEOTIDE SEQUENCE</scope>
    <source>
        <strain evidence="11">NBD5</strain>
    </source>
</reference>
<dbReference type="Pfam" id="PF02321">
    <property type="entry name" value="OEP"/>
    <property type="match status" value="2"/>
</dbReference>
<keyword evidence="6" id="KW-0472">Membrane</keyword>
<evidence type="ECO:0000256" key="10">
    <source>
        <dbReference type="SAM" id="SignalP"/>
    </source>
</evidence>
<dbReference type="NCBIfam" id="TIGR01844">
    <property type="entry name" value="type_I_sec_TolC"/>
    <property type="match status" value="1"/>
</dbReference>
<evidence type="ECO:0000313" key="12">
    <source>
        <dbReference type="Proteomes" id="UP001056937"/>
    </source>
</evidence>
<organism evidence="11 12">
    <name type="scientific">Sphingomonas morindae</name>
    <dbReference type="NCBI Taxonomy" id="1541170"/>
    <lineage>
        <taxon>Bacteria</taxon>
        <taxon>Pseudomonadati</taxon>
        <taxon>Pseudomonadota</taxon>
        <taxon>Alphaproteobacteria</taxon>
        <taxon>Sphingomonadales</taxon>
        <taxon>Sphingomonadaceae</taxon>
        <taxon>Sphingomonas</taxon>
    </lineage>
</organism>
<proteinExistence type="inferred from homology"/>
<dbReference type="Gene3D" id="1.20.1600.10">
    <property type="entry name" value="Outer membrane efflux proteins (OEP)"/>
    <property type="match status" value="1"/>
</dbReference>
<dbReference type="InterPro" id="IPR051906">
    <property type="entry name" value="TolC-like"/>
</dbReference>
<comment type="subcellular location">
    <subcellularLocation>
        <location evidence="1">Cell outer membrane</location>
    </subcellularLocation>
</comment>
<dbReference type="PANTHER" id="PTHR30026:SF22">
    <property type="entry name" value="OUTER MEMBRANE EFFLUX PROTEIN"/>
    <property type="match status" value="1"/>
</dbReference>
<evidence type="ECO:0000256" key="3">
    <source>
        <dbReference type="ARBA" id="ARBA00022448"/>
    </source>
</evidence>
<keyword evidence="3" id="KW-0813">Transport</keyword>
<keyword evidence="8" id="KW-0175">Coiled coil</keyword>
<feature type="signal peptide" evidence="10">
    <location>
        <begin position="1"/>
        <end position="27"/>
    </location>
</feature>
<keyword evidence="10" id="KW-0732">Signal</keyword>
<feature type="region of interest" description="Disordered" evidence="9">
    <location>
        <begin position="458"/>
        <end position="483"/>
    </location>
</feature>
<evidence type="ECO:0000256" key="4">
    <source>
        <dbReference type="ARBA" id="ARBA00022452"/>
    </source>
</evidence>
<gene>
    <name evidence="11" type="ORF">LHA26_15625</name>
</gene>
<evidence type="ECO:0000256" key="5">
    <source>
        <dbReference type="ARBA" id="ARBA00022692"/>
    </source>
</evidence>
<name>A0ABY4X703_9SPHN</name>
<keyword evidence="5" id="KW-0812">Transmembrane</keyword>